<reference evidence="3" key="1">
    <citation type="journal article" date="2021" name="PeerJ">
        <title>Extensive microbial diversity within the chicken gut microbiome revealed by metagenomics and culture.</title>
        <authorList>
            <person name="Gilroy R."/>
            <person name="Ravi A."/>
            <person name="Getino M."/>
            <person name="Pursley I."/>
            <person name="Horton D.L."/>
            <person name="Alikhan N.F."/>
            <person name="Baker D."/>
            <person name="Gharbi K."/>
            <person name="Hall N."/>
            <person name="Watson M."/>
            <person name="Adriaenssens E.M."/>
            <person name="Foster-Nyarko E."/>
            <person name="Jarju S."/>
            <person name="Secka A."/>
            <person name="Antonio M."/>
            <person name="Oren A."/>
            <person name="Chaudhuri R.R."/>
            <person name="La Ragione R."/>
            <person name="Hildebrand F."/>
            <person name="Pallen M.J."/>
        </authorList>
    </citation>
    <scope>NUCLEOTIDE SEQUENCE</scope>
    <source>
        <strain evidence="3">Gambia15-2214</strain>
    </source>
</reference>
<gene>
    <name evidence="3" type="ORF">IAA16_10670</name>
</gene>
<evidence type="ECO:0000313" key="4">
    <source>
        <dbReference type="Proteomes" id="UP000823914"/>
    </source>
</evidence>
<comment type="caution">
    <text evidence="3">The sequence shown here is derived from an EMBL/GenBank/DDBJ whole genome shotgun (WGS) entry which is preliminary data.</text>
</comment>
<evidence type="ECO:0000256" key="2">
    <source>
        <dbReference type="SAM" id="Phobius"/>
    </source>
</evidence>
<keyword evidence="2" id="KW-1133">Transmembrane helix</keyword>
<evidence type="ECO:0000313" key="3">
    <source>
        <dbReference type="EMBL" id="MBU3851020.1"/>
    </source>
</evidence>
<organism evidence="3 4">
    <name type="scientific">Candidatus Treponema excrementipullorum</name>
    <dbReference type="NCBI Taxonomy" id="2838768"/>
    <lineage>
        <taxon>Bacteria</taxon>
        <taxon>Pseudomonadati</taxon>
        <taxon>Spirochaetota</taxon>
        <taxon>Spirochaetia</taxon>
        <taxon>Spirochaetales</taxon>
        <taxon>Treponemataceae</taxon>
        <taxon>Treponema</taxon>
    </lineage>
</organism>
<feature type="transmembrane region" description="Helical" evidence="2">
    <location>
        <begin position="14"/>
        <end position="37"/>
    </location>
</feature>
<keyword evidence="2" id="KW-0812">Transmembrane</keyword>
<dbReference type="AlphaFoldDB" id="A0A9E2L3A2"/>
<evidence type="ECO:0000256" key="1">
    <source>
        <dbReference type="SAM" id="MobiDB-lite"/>
    </source>
</evidence>
<feature type="compositionally biased region" description="Basic and acidic residues" evidence="1">
    <location>
        <begin position="68"/>
        <end position="78"/>
    </location>
</feature>
<dbReference type="Proteomes" id="UP000823914">
    <property type="component" value="Unassembled WGS sequence"/>
</dbReference>
<reference evidence="3" key="2">
    <citation type="submission" date="2021-04" db="EMBL/GenBank/DDBJ databases">
        <authorList>
            <person name="Gilroy R."/>
        </authorList>
    </citation>
    <scope>NUCLEOTIDE SEQUENCE</scope>
    <source>
        <strain evidence="3">Gambia15-2214</strain>
    </source>
</reference>
<protein>
    <submittedName>
        <fullName evidence="3">Uncharacterized protein</fullName>
    </submittedName>
</protein>
<feature type="region of interest" description="Disordered" evidence="1">
    <location>
        <begin position="50"/>
        <end position="78"/>
    </location>
</feature>
<dbReference type="EMBL" id="JAHLFV010000243">
    <property type="protein sequence ID" value="MBU3851020.1"/>
    <property type="molecule type" value="Genomic_DNA"/>
</dbReference>
<name>A0A9E2L3A2_9SPIR</name>
<accession>A0A9E2L3A2</accession>
<keyword evidence="2" id="KW-0472">Membrane</keyword>
<sequence length="78" mass="8642">MGILDILFVVRSVLIHPAVIFITIAVIFYLEFVVYVANYRKKAVTRKAKKRSAPELAADGTATTVEASAEKKDTSKEK</sequence>
<proteinExistence type="predicted"/>